<evidence type="ECO:0000256" key="3">
    <source>
        <dbReference type="ARBA" id="ARBA00022692"/>
    </source>
</evidence>
<dbReference type="PANTHER" id="PTHR23513:SF6">
    <property type="entry name" value="MAJOR FACILITATOR SUPERFAMILY ASSOCIATED DOMAIN-CONTAINING PROTEIN"/>
    <property type="match status" value="1"/>
</dbReference>
<evidence type="ECO:0000256" key="5">
    <source>
        <dbReference type="ARBA" id="ARBA00023136"/>
    </source>
</evidence>
<comment type="subcellular location">
    <subcellularLocation>
        <location evidence="1">Cell membrane</location>
        <topology evidence="1">Multi-pass membrane protein</topology>
    </subcellularLocation>
</comment>
<feature type="transmembrane region" description="Helical" evidence="6">
    <location>
        <begin position="309"/>
        <end position="328"/>
    </location>
</feature>
<evidence type="ECO:0000256" key="1">
    <source>
        <dbReference type="ARBA" id="ARBA00004651"/>
    </source>
</evidence>
<name>A0ABS6JLD5_9BACI</name>
<dbReference type="EMBL" id="JAHQCS010000174">
    <property type="protein sequence ID" value="MBU9714363.1"/>
    <property type="molecule type" value="Genomic_DNA"/>
</dbReference>
<feature type="transmembrane region" description="Helical" evidence="6">
    <location>
        <begin position="172"/>
        <end position="200"/>
    </location>
</feature>
<feature type="domain" description="Major facilitator superfamily (MFS) profile" evidence="7">
    <location>
        <begin position="26"/>
        <end position="423"/>
    </location>
</feature>
<feature type="transmembrane region" description="Helical" evidence="6">
    <location>
        <begin position="400"/>
        <end position="418"/>
    </location>
</feature>
<keyword evidence="4 6" id="KW-1133">Transmembrane helix</keyword>
<keyword evidence="9" id="KW-1185">Reference proteome</keyword>
<feature type="transmembrane region" description="Helical" evidence="6">
    <location>
        <begin position="243"/>
        <end position="269"/>
    </location>
</feature>
<dbReference type="Proteomes" id="UP000784880">
    <property type="component" value="Unassembled WGS sequence"/>
</dbReference>
<keyword evidence="2" id="KW-1003">Cell membrane</keyword>
<feature type="transmembrane region" description="Helical" evidence="6">
    <location>
        <begin position="103"/>
        <end position="131"/>
    </location>
</feature>
<organism evidence="8 9">
    <name type="scientific">Evansella tamaricis</name>
    <dbReference type="NCBI Taxonomy" id="2069301"/>
    <lineage>
        <taxon>Bacteria</taxon>
        <taxon>Bacillati</taxon>
        <taxon>Bacillota</taxon>
        <taxon>Bacilli</taxon>
        <taxon>Bacillales</taxon>
        <taxon>Bacillaceae</taxon>
        <taxon>Evansella</taxon>
    </lineage>
</organism>
<evidence type="ECO:0000256" key="2">
    <source>
        <dbReference type="ARBA" id="ARBA00022475"/>
    </source>
</evidence>
<dbReference type="Pfam" id="PF07690">
    <property type="entry name" value="MFS_1"/>
    <property type="match status" value="1"/>
</dbReference>
<accession>A0ABS6JLD5</accession>
<evidence type="ECO:0000259" key="7">
    <source>
        <dbReference type="PROSITE" id="PS50850"/>
    </source>
</evidence>
<feature type="transmembrane region" description="Helical" evidence="6">
    <location>
        <begin position="60"/>
        <end position="83"/>
    </location>
</feature>
<proteinExistence type="predicted"/>
<reference evidence="8 9" key="1">
    <citation type="submission" date="2021-06" db="EMBL/GenBank/DDBJ databases">
        <title>Bacillus sp. RD4P76, an endophyte from a halophyte.</title>
        <authorList>
            <person name="Sun J.-Q."/>
        </authorList>
    </citation>
    <scope>NUCLEOTIDE SEQUENCE [LARGE SCALE GENOMIC DNA]</scope>
    <source>
        <strain evidence="8 9">CGMCC 1.15917</strain>
    </source>
</reference>
<dbReference type="CDD" id="cd06173">
    <property type="entry name" value="MFS_MefA_like"/>
    <property type="match status" value="1"/>
</dbReference>
<evidence type="ECO:0000313" key="9">
    <source>
        <dbReference type="Proteomes" id="UP000784880"/>
    </source>
</evidence>
<evidence type="ECO:0000313" key="8">
    <source>
        <dbReference type="EMBL" id="MBU9714363.1"/>
    </source>
</evidence>
<dbReference type="InterPro" id="IPR020846">
    <property type="entry name" value="MFS_dom"/>
</dbReference>
<gene>
    <name evidence="8" type="ORF">KS419_21715</name>
</gene>
<dbReference type="RefSeq" id="WP_217068864.1">
    <property type="nucleotide sequence ID" value="NZ_JAHQCS010000174.1"/>
</dbReference>
<protein>
    <submittedName>
        <fullName evidence="8">MFS transporter</fullName>
    </submittedName>
</protein>
<comment type="caution">
    <text evidence="8">The sequence shown here is derived from an EMBL/GenBank/DDBJ whole genome shotgun (WGS) entry which is preliminary data.</text>
</comment>
<dbReference type="PANTHER" id="PTHR23513">
    <property type="entry name" value="INTEGRAL MEMBRANE EFFLUX PROTEIN-RELATED"/>
    <property type="match status" value="1"/>
</dbReference>
<dbReference type="PROSITE" id="PS50850">
    <property type="entry name" value="MFS"/>
    <property type="match status" value="1"/>
</dbReference>
<sequence>MSEVTVALDKRVQKVPKTPSVFKEYRFVLLFLTLLVSSFSVSFFSLATNWYVVNFLGLEAMLGIVMFASSVPRLVFMLIGGVIADRVSKAWVMFISDFTKGVLLVGIIALLMFDLLAIWPLIVLAFIFGLLDAFFWPASSAILPETVKEEQLTRANSVLNMTRQASMIVGPLLAGIMLAIGGYVLIFGITAATLLIAGIIDLMMKRNMPKEERDSKQSKLGLNGGGMFASIKEGFLYVKNSSFLLALMLSAVFLNLLFSGPFMLGLPIFATHVLEGTEVTYSFLSGGIAGGMVLGSILVGVLNIKKKRGVFSIAGILALAIFCLAFSLSSSFYLNMAFVILIGAASSVANIPLLAVIQHHTEKEYLGRVMSFISFSAMGLMPISFLFTTLLLALSISIDVIMLVSASALIMVSTMIIWKGKGLRMVD</sequence>
<dbReference type="InterPro" id="IPR011701">
    <property type="entry name" value="MFS"/>
</dbReference>
<feature type="transmembrane region" description="Helical" evidence="6">
    <location>
        <begin position="281"/>
        <end position="302"/>
    </location>
</feature>
<feature type="transmembrane region" description="Helical" evidence="6">
    <location>
        <begin position="27"/>
        <end position="48"/>
    </location>
</feature>
<feature type="transmembrane region" description="Helical" evidence="6">
    <location>
        <begin position="369"/>
        <end position="394"/>
    </location>
</feature>
<feature type="transmembrane region" description="Helical" evidence="6">
    <location>
        <begin position="334"/>
        <end position="357"/>
    </location>
</feature>
<evidence type="ECO:0000256" key="6">
    <source>
        <dbReference type="SAM" id="Phobius"/>
    </source>
</evidence>
<evidence type="ECO:0000256" key="4">
    <source>
        <dbReference type="ARBA" id="ARBA00022989"/>
    </source>
</evidence>
<keyword evidence="5 6" id="KW-0472">Membrane</keyword>
<keyword evidence="3 6" id="KW-0812">Transmembrane</keyword>